<evidence type="ECO:0000256" key="2">
    <source>
        <dbReference type="ARBA" id="ARBA00022475"/>
    </source>
</evidence>
<keyword evidence="10" id="KW-1185">Reference proteome</keyword>
<dbReference type="EMBL" id="JBDLNU010000007">
    <property type="protein sequence ID" value="MFM1731213.1"/>
    <property type="molecule type" value="Genomic_DNA"/>
</dbReference>
<reference evidence="9 10" key="1">
    <citation type="submission" date="2023-11" db="EMBL/GenBank/DDBJ databases">
        <authorList>
            <person name="Val-Calvo J."/>
            <person name="Scortti M."/>
            <person name="Vazquez-Boland J."/>
        </authorList>
    </citation>
    <scope>NUCLEOTIDE SEQUENCE [LARGE SCALE GENOMIC DNA]</scope>
    <source>
        <strain evidence="9 10">DSM 46662</strain>
    </source>
</reference>
<evidence type="ECO:0000256" key="6">
    <source>
        <dbReference type="ARBA" id="ARBA00023136"/>
    </source>
</evidence>
<comment type="similarity">
    <text evidence="7">Belongs to the glycosyltransferase 87 family.</text>
</comment>
<sequence length="384" mass="42612">MIATAATVLLFTTVNPRMPYTGLFMGGADLDVYRDGARHVMAGLPLYTEPVIHGLLYTYTPFSTLMFLPFGLLPGEIDKYIWMGVNVVLLAAIVALCWRMLGYRLGGHAVAVSTLLTCSFAFLEPVRTTLFYGQINLVLMALVLWDAYRDEHSRLKGIGVGIAAGIKLTPAYFVLYYLALRQWRAAAVATVTIAATIGVSWAVLPRDSWQYWTETFFDSTRIADEGHAANQSLRGALTRIIGEPTPTWLWLLLAAIIIAVSLWVVARLHRGGETLLAVTIAGFTASVVSPFSWSHHWVWFVPLLVWTVHRALTNAWWWLGTVALFGVAGSWAYQFPGRLVVGLYLFPPTWIPWDVLVNLYVLAYSAILAGAAVIARRLPRDRAP</sequence>
<proteinExistence type="inferred from homology"/>
<feature type="transmembrane region" description="Helical" evidence="8">
    <location>
        <begin position="80"/>
        <end position="98"/>
    </location>
</feature>
<feature type="transmembrane region" description="Helical" evidence="8">
    <location>
        <begin position="160"/>
        <end position="179"/>
    </location>
</feature>
<evidence type="ECO:0000313" key="9">
    <source>
        <dbReference type="EMBL" id="MFM1731213.1"/>
    </source>
</evidence>
<feature type="transmembrane region" description="Helical" evidence="8">
    <location>
        <begin position="315"/>
        <end position="335"/>
    </location>
</feature>
<feature type="transmembrane region" description="Helical" evidence="8">
    <location>
        <begin position="129"/>
        <end position="148"/>
    </location>
</feature>
<feature type="transmembrane region" description="Helical" evidence="8">
    <location>
        <begin position="248"/>
        <end position="268"/>
    </location>
</feature>
<accession>A0ABW9G2H5</accession>
<evidence type="ECO:0000256" key="7">
    <source>
        <dbReference type="ARBA" id="ARBA00024033"/>
    </source>
</evidence>
<gene>
    <name evidence="9" type="ORF">ABEU19_004772</name>
</gene>
<evidence type="ECO:0000256" key="8">
    <source>
        <dbReference type="SAM" id="Phobius"/>
    </source>
</evidence>
<protein>
    <submittedName>
        <fullName evidence="9">Glycosyltransferase 87 family protein</fullName>
    </submittedName>
</protein>
<keyword evidence="5 8" id="KW-1133">Transmembrane helix</keyword>
<keyword evidence="3" id="KW-0808">Transferase</keyword>
<dbReference type="InterPro" id="IPR018584">
    <property type="entry name" value="GT87"/>
</dbReference>
<organism evidence="9 10">
    <name type="scientific">Prescottella soli</name>
    <dbReference type="NCBI Taxonomy" id="1543852"/>
    <lineage>
        <taxon>Bacteria</taxon>
        <taxon>Bacillati</taxon>
        <taxon>Actinomycetota</taxon>
        <taxon>Actinomycetes</taxon>
        <taxon>Mycobacteriales</taxon>
        <taxon>Nocardiaceae</taxon>
        <taxon>Prescottella</taxon>
    </lineage>
</organism>
<name>A0ABW9G2H5_9NOCA</name>
<comment type="caution">
    <text evidence="9">The sequence shown here is derived from an EMBL/GenBank/DDBJ whole genome shotgun (WGS) entry which is preliminary data.</text>
</comment>
<evidence type="ECO:0000256" key="3">
    <source>
        <dbReference type="ARBA" id="ARBA00022679"/>
    </source>
</evidence>
<feature type="transmembrane region" description="Helical" evidence="8">
    <location>
        <begin position="355"/>
        <end position="375"/>
    </location>
</feature>
<dbReference type="Pfam" id="PF09594">
    <property type="entry name" value="GT87"/>
    <property type="match status" value="1"/>
</dbReference>
<keyword evidence="6 8" id="KW-0472">Membrane</keyword>
<evidence type="ECO:0000256" key="4">
    <source>
        <dbReference type="ARBA" id="ARBA00022692"/>
    </source>
</evidence>
<keyword evidence="4 8" id="KW-0812">Transmembrane</keyword>
<evidence type="ECO:0000313" key="10">
    <source>
        <dbReference type="Proteomes" id="UP001629744"/>
    </source>
</evidence>
<dbReference type="RefSeq" id="WP_348605223.1">
    <property type="nucleotide sequence ID" value="NZ_CP157276.1"/>
</dbReference>
<keyword evidence="2" id="KW-1003">Cell membrane</keyword>
<evidence type="ECO:0000256" key="1">
    <source>
        <dbReference type="ARBA" id="ARBA00004651"/>
    </source>
</evidence>
<dbReference type="Proteomes" id="UP001629744">
    <property type="component" value="Unassembled WGS sequence"/>
</dbReference>
<evidence type="ECO:0000256" key="5">
    <source>
        <dbReference type="ARBA" id="ARBA00022989"/>
    </source>
</evidence>
<comment type="subcellular location">
    <subcellularLocation>
        <location evidence="1">Cell membrane</location>
        <topology evidence="1">Multi-pass membrane protein</topology>
    </subcellularLocation>
</comment>
<feature type="transmembrane region" description="Helical" evidence="8">
    <location>
        <begin position="185"/>
        <end position="204"/>
    </location>
</feature>
<feature type="transmembrane region" description="Helical" evidence="8">
    <location>
        <begin position="105"/>
        <end position="123"/>
    </location>
</feature>